<sequence>MARFNFVRAAAAITIALSVAVVLAMQAASAVLVGQPAVVAFGLSLWSGQGREQMAFARFSDGVTSVDQMANAASAARQDALSALAIEPYATEAHVILALSQTTAEEGGKLVELAAKSNKRVLSLQGLLLQDQLAASDAQGAIETLDKILRVHTARRNEFYQVLVKALVEDATVPVFAETLSNKTDWHEGFLYAALSVPEALPNLALLRPQIEVQDERIDRLLISRLAREGEPEKAAELYRLLSEQNQGGEAGCSQQWTSRFPPFDWALADESGFRAQASRDGSLLEVYVRSGKGGAVASRVFELPGGSFQVTVRHSDITPRQAEGARLKVACITNRRTLLDETLQPKGSVFEVPDPNSECDYALVQLFARAWTGSPAFTFEIEHIGIDS</sequence>
<organism evidence="2 3">
    <name type="scientific">Erythrobacter insulae</name>
    <dbReference type="NCBI Taxonomy" id="2584124"/>
    <lineage>
        <taxon>Bacteria</taxon>
        <taxon>Pseudomonadati</taxon>
        <taxon>Pseudomonadota</taxon>
        <taxon>Alphaproteobacteria</taxon>
        <taxon>Sphingomonadales</taxon>
        <taxon>Erythrobacteraceae</taxon>
        <taxon>Erythrobacter/Porphyrobacter group</taxon>
        <taxon>Erythrobacter</taxon>
    </lineage>
</organism>
<comment type="caution">
    <text evidence="2">The sequence shown here is derived from an EMBL/GenBank/DDBJ whole genome shotgun (WGS) entry which is preliminary data.</text>
</comment>
<dbReference type="AlphaFoldDB" id="A0A547PBA0"/>
<evidence type="ECO:0000256" key="1">
    <source>
        <dbReference type="SAM" id="SignalP"/>
    </source>
</evidence>
<proteinExistence type="predicted"/>
<feature type="signal peptide" evidence="1">
    <location>
        <begin position="1"/>
        <end position="24"/>
    </location>
</feature>
<dbReference type="OrthoDB" id="7389478at2"/>
<reference evidence="2 3" key="1">
    <citation type="submission" date="2019-06" db="EMBL/GenBank/DDBJ databases">
        <title>Erythrobacter insulae sp. nov., isolated from a tidal flat.</title>
        <authorList>
            <person name="Yoon J.-H."/>
        </authorList>
    </citation>
    <scope>NUCLEOTIDE SEQUENCE [LARGE SCALE GENOMIC DNA]</scope>
    <source>
        <strain evidence="2 3">JBTF-M21</strain>
    </source>
</reference>
<keyword evidence="3" id="KW-1185">Reference proteome</keyword>
<accession>A0A547PBA0</accession>
<evidence type="ECO:0000313" key="2">
    <source>
        <dbReference type="EMBL" id="TRD11420.1"/>
    </source>
</evidence>
<dbReference type="EMBL" id="VHJK01000001">
    <property type="protein sequence ID" value="TRD11420.1"/>
    <property type="molecule type" value="Genomic_DNA"/>
</dbReference>
<dbReference type="RefSeq" id="WP_142787685.1">
    <property type="nucleotide sequence ID" value="NZ_VHJK01000001.1"/>
</dbReference>
<name>A0A547PBA0_9SPHN</name>
<feature type="chain" id="PRO_5021755071" description="Tetratricopeptide repeat protein" evidence="1">
    <location>
        <begin position="25"/>
        <end position="389"/>
    </location>
</feature>
<keyword evidence="1" id="KW-0732">Signal</keyword>
<evidence type="ECO:0000313" key="3">
    <source>
        <dbReference type="Proteomes" id="UP000316343"/>
    </source>
</evidence>
<protein>
    <recommendedName>
        <fullName evidence="4">Tetratricopeptide repeat protein</fullName>
    </recommendedName>
</protein>
<dbReference type="Proteomes" id="UP000316343">
    <property type="component" value="Unassembled WGS sequence"/>
</dbReference>
<evidence type="ECO:0008006" key="4">
    <source>
        <dbReference type="Google" id="ProtNLM"/>
    </source>
</evidence>
<gene>
    <name evidence="2" type="ORF">FGU71_05820</name>
</gene>